<feature type="coiled-coil region" evidence="1">
    <location>
        <begin position="5"/>
        <end position="32"/>
    </location>
</feature>
<evidence type="ECO:0000256" key="1">
    <source>
        <dbReference type="SAM" id="Coils"/>
    </source>
</evidence>
<proteinExistence type="predicted"/>
<keyword evidence="1" id="KW-0175">Coiled coil</keyword>
<accession>A0A9W4TAN9</accession>
<dbReference type="AlphaFoldDB" id="A0A9W4TAN9"/>
<sequence>IMNNINNIKKKLNNYDKELELLNHNNAETVKTISNKKKAKDGFADEVNSVA</sequence>
<comment type="caution">
    <text evidence="2">The sequence shown here is derived from an EMBL/GenBank/DDBJ whole genome shotgun (WGS) entry which is preliminary data.</text>
</comment>
<organism evidence="2 3">
    <name type="scientific">Funneliformis geosporum</name>
    <dbReference type="NCBI Taxonomy" id="1117311"/>
    <lineage>
        <taxon>Eukaryota</taxon>
        <taxon>Fungi</taxon>
        <taxon>Fungi incertae sedis</taxon>
        <taxon>Mucoromycota</taxon>
        <taxon>Glomeromycotina</taxon>
        <taxon>Glomeromycetes</taxon>
        <taxon>Glomerales</taxon>
        <taxon>Glomeraceae</taxon>
        <taxon>Funneliformis</taxon>
    </lineage>
</organism>
<evidence type="ECO:0000313" key="3">
    <source>
        <dbReference type="Proteomes" id="UP001153678"/>
    </source>
</evidence>
<evidence type="ECO:0000313" key="2">
    <source>
        <dbReference type="EMBL" id="CAI2196614.1"/>
    </source>
</evidence>
<keyword evidence="3" id="KW-1185">Reference proteome</keyword>
<name>A0A9W4TAN9_9GLOM</name>
<dbReference type="EMBL" id="CAMKVN010014585">
    <property type="protein sequence ID" value="CAI2196614.1"/>
    <property type="molecule type" value="Genomic_DNA"/>
</dbReference>
<protein>
    <submittedName>
        <fullName evidence="2">88_t:CDS:1</fullName>
    </submittedName>
</protein>
<dbReference type="Proteomes" id="UP001153678">
    <property type="component" value="Unassembled WGS sequence"/>
</dbReference>
<feature type="non-terminal residue" evidence="2">
    <location>
        <position position="51"/>
    </location>
</feature>
<gene>
    <name evidence="2" type="ORF">FWILDA_LOCUS17668</name>
</gene>
<reference evidence="2" key="1">
    <citation type="submission" date="2022-08" db="EMBL/GenBank/DDBJ databases">
        <authorList>
            <person name="Kallberg Y."/>
            <person name="Tangrot J."/>
            <person name="Rosling A."/>
        </authorList>
    </citation>
    <scope>NUCLEOTIDE SEQUENCE</scope>
    <source>
        <strain evidence="2">Wild A</strain>
    </source>
</reference>